<proteinExistence type="predicted"/>
<dbReference type="AlphaFoldDB" id="A0AAN8PTV4"/>
<dbReference type="EMBL" id="JAWJWE010000005">
    <property type="protein sequence ID" value="KAK6634339.1"/>
    <property type="molecule type" value="Genomic_DNA"/>
</dbReference>
<evidence type="ECO:0000313" key="2">
    <source>
        <dbReference type="EMBL" id="KAK6634339.1"/>
    </source>
</evidence>
<comment type="caution">
    <text evidence="2">The sequence shown here is derived from an EMBL/GenBank/DDBJ whole genome shotgun (WGS) entry which is preliminary data.</text>
</comment>
<protein>
    <submittedName>
        <fullName evidence="2">Uncharacterized protein</fullName>
    </submittedName>
</protein>
<evidence type="ECO:0000256" key="1">
    <source>
        <dbReference type="SAM" id="MobiDB-lite"/>
    </source>
</evidence>
<sequence>MKQRRRRKKDGEERKRSDAYADGRSTPDLVAREIYCSRTNTCQLVMNSGSNELNMSILPHCYEDGRKKSERDEVPVKWTLTRRLTSPELTPINNFTVPHFPSASSLVFHFRSVPHPPATLAAPGGFSLAKTRAEQAPIMRKDKTWK</sequence>
<accession>A0AAN8PTV4</accession>
<feature type="region of interest" description="Disordered" evidence="1">
    <location>
        <begin position="1"/>
        <end position="24"/>
    </location>
</feature>
<gene>
    <name evidence="2" type="ORF">RUM43_011739</name>
</gene>
<dbReference type="Proteomes" id="UP001372834">
    <property type="component" value="Unassembled WGS sequence"/>
</dbReference>
<name>A0AAN8PTV4_POLSC</name>
<evidence type="ECO:0000313" key="3">
    <source>
        <dbReference type="Proteomes" id="UP001372834"/>
    </source>
</evidence>
<feature type="compositionally biased region" description="Basic and acidic residues" evidence="1">
    <location>
        <begin position="9"/>
        <end position="21"/>
    </location>
</feature>
<reference evidence="2 3" key="1">
    <citation type="submission" date="2023-10" db="EMBL/GenBank/DDBJ databases">
        <title>Genomes of two closely related lineages of the louse Polyplax serrata with different host specificities.</title>
        <authorList>
            <person name="Martinu J."/>
            <person name="Tarabai H."/>
            <person name="Stefka J."/>
            <person name="Hypsa V."/>
        </authorList>
    </citation>
    <scope>NUCLEOTIDE SEQUENCE [LARGE SCALE GENOMIC DNA]</scope>
    <source>
        <strain evidence="2">HR10_N</strain>
    </source>
</reference>
<organism evidence="2 3">
    <name type="scientific">Polyplax serrata</name>
    <name type="common">Common mouse louse</name>
    <dbReference type="NCBI Taxonomy" id="468196"/>
    <lineage>
        <taxon>Eukaryota</taxon>
        <taxon>Metazoa</taxon>
        <taxon>Ecdysozoa</taxon>
        <taxon>Arthropoda</taxon>
        <taxon>Hexapoda</taxon>
        <taxon>Insecta</taxon>
        <taxon>Pterygota</taxon>
        <taxon>Neoptera</taxon>
        <taxon>Paraneoptera</taxon>
        <taxon>Psocodea</taxon>
        <taxon>Troctomorpha</taxon>
        <taxon>Phthiraptera</taxon>
        <taxon>Anoplura</taxon>
        <taxon>Polyplacidae</taxon>
        <taxon>Polyplax</taxon>
    </lineage>
</organism>